<accession>A0AAW0GJR1</accession>
<feature type="transmembrane region" description="Helical" evidence="6">
    <location>
        <begin position="204"/>
        <end position="229"/>
    </location>
</feature>
<feature type="domain" description="Major facilitator superfamily (MFS) profile" evidence="7">
    <location>
        <begin position="49"/>
        <end position="263"/>
    </location>
</feature>
<evidence type="ECO:0000256" key="3">
    <source>
        <dbReference type="ARBA" id="ARBA00022989"/>
    </source>
</evidence>
<dbReference type="PANTHER" id="PTHR23501">
    <property type="entry name" value="MAJOR FACILITATOR SUPERFAMILY"/>
    <property type="match status" value="1"/>
</dbReference>
<dbReference type="Proteomes" id="UP001385951">
    <property type="component" value="Unassembled WGS sequence"/>
</dbReference>
<sequence length="263" mass="28437">MTSSEKRESTTTPQGSDLHDVEPSKKLKPGQAWKQNEEHVLPKNNLGIVFFGLMSCTFLAALDQQQRCQLLSLNWAAEKITAGSGGRSPVYSHCDFRTVPRVSAYEENSAYLLAAASLGPIYGKLSDIIGSALCGAAQNMVWLVVCRAVQGIGGGGIIQMVQITISDIVSLQDRGKYGGFLGATWGIASVIGPLLGGVFADHVSWRWCFFINLPTGGLAFALLFFFLNLNPHQGKTLREHIAEFDFVGFVLIISGVVLILLGF</sequence>
<dbReference type="PANTHER" id="PTHR23501:SF102">
    <property type="entry name" value="DRUG TRANSPORTER, PUTATIVE (AFU_ORTHOLOGUE AFUA_3G08530)-RELATED"/>
    <property type="match status" value="1"/>
</dbReference>
<organism evidence="8 9">
    <name type="scientific">Cerrena zonata</name>
    <dbReference type="NCBI Taxonomy" id="2478898"/>
    <lineage>
        <taxon>Eukaryota</taxon>
        <taxon>Fungi</taxon>
        <taxon>Dikarya</taxon>
        <taxon>Basidiomycota</taxon>
        <taxon>Agaricomycotina</taxon>
        <taxon>Agaricomycetes</taxon>
        <taxon>Polyporales</taxon>
        <taxon>Cerrenaceae</taxon>
        <taxon>Cerrena</taxon>
    </lineage>
</organism>
<dbReference type="InterPro" id="IPR011701">
    <property type="entry name" value="MFS"/>
</dbReference>
<evidence type="ECO:0000259" key="7">
    <source>
        <dbReference type="PROSITE" id="PS50850"/>
    </source>
</evidence>
<dbReference type="AlphaFoldDB" id="A0AAW0GJR1"/>
<evidence type="ECO:0000256" key="6">
    <source>
        <dbReference type="SAM" id="Phobius"/>
    </source>
</evidence>
<dbReference type="Gene3D" id="1.20.1250.20">
    <property type="entry name" value="MFS general substrate transporter like domains"/>
    <property type="match status" value="1"/>
</dbReference>
<dbReference type="GO" id="GO:0022857">
    <property type="term" value="F:transmembrane transporter activity"/>
    <property type="evidence" value="ECO:0007669"/>
    <property type="project" value="InterPro"/>
</dbReference>
<evidence type="ECO:0000256" key="4">
    <source>
        <dbReference type="ARBA" id="ARBA00023136"/>
    </source>
</evidence>
<evidence type="ECO:0000313" key="9">
    <source>
        <dbReference type="Proteomes" id="UP001385951"/>
    </source>
</evidence>
<evidence type="ECO:0000313" key="8">
    <source>
        <dbReference type="EMBL" id="KAK7693540.1"/>
    </source>
</evidence>
<dbReference type="Pfam" id="PF07690">
    <property type="entry name" value="MFS_1"/>
    <property type="match status" value="1"/>
</dbReference>
<feature type="transmembrane region" description="Helical" evidence="6">
    <location>
        <begin position="241"/>
        <end position="261"/>
    </location>
</feature>
<dbReference type="PROSITE" id="PS50850">
    <property type="entry name" value="MFS"/>
    <property type="match status" value="1"/>
</dbReference>
<keyword evidence="3 6" id="KW-1133">Transmembrane helix</keyword>
<gene>
    <name evidence="8" type="ORF">QCA50_003109</name>
</gene>
<dbReference type="EMBL" id="JASBNA010000003">
    <property type="protein sequence ID" value="KAK7693540.1"/>
    <property type="molecule type" value="Genomic_DNA"/>
</dbReference>
<proteinExistence type="predicted"/>
<dbReference type="InterPro" id="IPR020846">
    <property type="entry name" value="MFS_dom"/>
</dbReference>
<dbReference type="InterPro" id="IPR036259">
    <property type="entry name" value="MFS_trans_sf"/>
</dbReference>
<dbReference type="GO" id="GO:0005886">
    <property type="term" value="C:plasma membrane"/>
    <property type="evidence" value="ECO:0007669"/>
    <property type="project" value="TreeGrafter"/>
</dbReference>
<keyword evidence="9" id="KW-1185">Reference proteome</keyword>
<evidence type="ECO:0000256" key="2">
    <source>
        <dbReference type="ARBA" id="ARBA00022692"/>
    </source>
</evidence>
<comment type="subcellular location">
    <subcellularLocation>
        <location evidence="1">Membrane</location>
        <topology evidence="1">Multi-pass membrane protein</topology>
    </subcellularLocation>
</comment>
<name>A0AAW0GJR1_9APHY</name>
<keyword evidence="4 6" id="KW-0472">Membrane</keyword>
<comment type="caution">
    <text evidence="8">The sequence shown here is derived from an EMBL/GenBank/DDBJ whole genome shotgun (WGS) entry which is preliminary data.</text>
</comment>
<feature type="region of interest" description="Disordered" evidence="5">
    <location>
        <begin position="1"/>
        <end position="35"/>
    </location>
</feature>
<evidence type="ECO:0000256" key="1">
    <source>
        <dbReference type="ARBA" id="ARBA00004141"/>
    </source>
</evidence>
<reference evidence="8 9" key="1">
    <citation type="submission" date="2022-09" db="EMBL/GenBank/DDBJ databases">
        <authorList>
            <person name="Palmer J.M."/>
        </authorList>
    </citation>
    <scope>NUCLEOTIDE SEQUENCE [LARGE SCALE GENOMIC DNA]</scope>
    <source>
        <strain evidence="8 9">DSM 7382</strain>
    </source>
</reference>
<dbReference type="SUPFAM" id="SSF103473">
    <property type="entry name" value="MFS general substrate transporter"/>
    <property type="match status" value="1"/>
</dbReference>
<keyword evidence="2 6" id="KW-0812">Transmembrane</keyword>
<protein>
    <recommendedName>
        <fullName evidence="7">Major facilitator superfamily (MFS) profile domain-containing protein</fullName>
    </recommendedName>
</protein>
<evidence type="ECO:0000256" key="5">
    <source>
        <dbReference type="SAM" id="MobiDB-lite"/>
    </source>
</evidence>
<feature type="transmembrane region" description="Helical" evidence="6">
    <location>
        <begin position="177"/>
        <end position="198"/>
    </location>
</feature>